<dbReference type="NCBIfam" id="TIGR00031">
    <property type="entry name" value="UDP-GALP_mutase"/>
    <property type="match status" value="1"/>
</dbReference>
<evidence type="ECO:0000256" key="4">
    <source>
        <dbReference type="ARBA" id="ARBA00022827"/>
    </source>
</evidence>
<dbReference type="Gene3D" id="3.40.50.720">
    <property type="entry name" value="NAD(P)-binding Rossmann-like Domain"/>
    <property type="match status" value="3"/>
</dbReference>
<dbReference type="InterPro" id="IPR004379">
    <property type="entry name" value="UDP-GALP_mutase"/>
</dbReference>
<dbReference type="SUPFAM" id="SSF54373">
    <property type="entry name" value="FAD-linked reductases, C-terminal domain"/>
    <property type="match status" value="1"/>
</dbReference>
<protein>
    <submittedName>
        <fullName evidence="7">UDP-galactopyranose mutase</fullName>
        <ecNumber evidence="7">5.4.99.9</ecNumber>
    </submittedName>
</protein>
<dbReference type="InterPro" id="IPR015899">
    <property type="entry name" value="UDP-GalPyranose_mutase_C"/>
</dbReference>
<evidence type="ECO:0000259" key="6">
    <source>
        <dbReference type="Pfam" id="PF03275"/>
    </source>
</evidence>
<comment type="similarity">
    <text evidence="2">Belongs to the UDP-galactopyranose/dTDP-fucopyranose mutase family.</text>
</comment>
<dbReference type="EMBL" id="JAYGHY010000003">
    <property type="protein sequence ID" value="MEA5441293.1"/>
    <property type="molecule type" value="Genomic_DNA"/>
</dbReference>
<dbReference type="PANTHER" id="PTHR21197">
    <property type="entry name" value="UDP-GALACTOPYRANOSE MUTASE"/>
    <property type="match status" value="1"/>
</dbReference>
<feature type="domain" description="UDP-galactopyranose mutase C-terminal" evidence="6">
    <location>
        <begin position="148"/>
        <end position="347"/>
    </location>
</feature>
<comment type="caution">
    <text evidence="7">The sequence shown here is derived from an EMBL/GenBank/DDBJ whole genome shotgun (WGS) entry which is preliminary data.</text>
</comment>
<keyword evidence="8" id="KW-1185">Reference proteome</keyword>
<evidence type="ECO:0000256" key="2">
    <source>
        <dbReference type="ARBA" id="ARBA00009321"/>
    </source>
</evidence>
<name>A0ABU5SS09_9CYAN</name>
<sequence length="370" mass="42833">MTTLPYDYLIVGCGLFGATFARLATDAGKHCLVIDRRPHIGGNCYTEKQDGINVHRYGAHIFHTSNKAVWSFVNRFAEFNNYINSPKAISGGKLYSLPFNMNTFYELWQTRTPAEARRTIEAQRFLGEPTNLEEQALSLVGKDIYETLIRDYTRKQWGKDPRELPAFIIRRLPLRFTYDNNYFTDRYQGIPIGGYTALFEAMLEGIEVRLNVDYLDDRPQLTSMARKVVYTGCIDQYFHYELGRLEYRSLDFESSIEELENFQGNAVINYCDTSEPFTRIIEHKHFEGANSPVTVITREYPKACSGDAIPYYPINDPANQSLYRRYQELAHSTDNVIFGGRLSEYKYMDMHVVIESAMNRFRSETRQPSA</sequence>
<keyword evidence="3" id="KW-0285">Flavoprotein</keyword>
<evidence type="ECO:0000256" key="3">
    <source>
        <dbReference type="ARBA" id="ARBA00022630"/>
    </source>
</evidence>
<organism evidence="7 8">
    <name type="scientific">Cyanobium gracile UHCC 0281</name>
    <dbReference type="NCBI Taxonomy" id="3110309"/>
    <lineage>
        <taxon>Bacteria</taxon>
        <taxon>Bacillati</taxon>
        <taxon>Cyanobacteriota</taxon>
        <taxon>Cyanophyceae</taxon>
        <taxon>Synechococcales</taxon>
        <taxon>Prochlorococcaceae</taxon>
        <taxon>Cyanobium</taxon>
    </lineage>
</organism>
<keyword evidence="4" id="KW-0274">FAD</keyword>
<comment type="cofactor">
    <cofactor evidence="1">
        <name>FAD</name>
        <dbReference type="ChEBI" id="CHEBI:57692"/>
    </cofactor>
</comment>
<proteinExistence type="inferred from homology"/>
<accession>A0ABU5SS09</accession>
<evidence type="ECO:0000313" key="7">
    <source>
        <dbReference type="EMBL" id="MEA5441293.1"/>
    </source>
</evidence>
<dbReference type="Proteomes" id="UP001302329">
    <property type="component" value="Unassembled WGS sequence"/>
</dbReference>
<dbReference type="RefSeq" id="WP_323355438.1">
    <property type="nucleotide sequence ID" value="NZ_JAYGHY010000003.1"/>
</dbReference>
<keyword evidence="5 7" id="KW-0413">Isomerase</keyword>
<evidence type="ECO:0000313" key="8">
    <source>
        <dbReference type="Proteomes" id="UP001302329"/>
    </source>
</evidence>
<dbReference type="SUPFAM" id="SSF51971">
    <property type="entry name" value="Nucleotide-binding domain"/>
    <property type="match status" value="1"/>
</dbReference>
<dbReference type="GO" id="GO:0008767">
    <property type="term" value="F:UDP-galactopyranose mutase activity"/>
    <property type="evidence" value="ECO:0007669"/>
    <property type="project" value="UniProtKB-EC"/>
</dbReference>
<dbReference type="Pfam" id="PF03275">
    <property type="entry name" value="GLF"/>
    <property type="match status" value="1"/>
</dbReference>
<dbReference type="EC" id="5.4.99.9" evidence="7"/>
<dbReference type="PANTHER" id="PTHR21197:SF0">
    <property type="entry name" value="UDP-GALACTOPYRANOSE MUTASE"/>
    <property type="match status" value="1"/>
</dbReference>
<gene>
    <name evidence="7" type="primary">glf</name>
    <name evidence="7" type="ORF">VB739_01845</name>
</gene>
<evidence type="ECO:0000256" key="5">
    <source>
        <dbReference type="ARBA" id="ARBA00023235"/>
    </source>
</evidence>
<reference evidence="7 8" key="1">
    <citation type="submission" date="2023-12" db="EMBL/GenBank/DDBJ databases">
        <title>Baltic Sea Cyanobacteria.</title>
        <authorList>
            <person name="Delbaje E."/>
            <person name="Fewer D.P."/>
            <person name="Shishido T.K."/>
        </authorList>
    </citation>
    <scope>NUCLEOTIDE SEQUENCE [LARGE SCALE GENOMIC DNA]</scope>
    <source>
        <strain evidence="7 8">UHCC 0281</strain>
    </source>
</reference>
<evidence type="ECO:0000256" key="1">
    <source>
        <dbReference type="ARBA" id="ARBA00001974"/>
    </source>
</evidence>
<dbReference type="Pfam" id="PF13450">
    <property type="entry name" value="NAD_binding_8"/>
    <property type="match status" value="1"/>
</dbReference>